<sequence length="109" mass="12236">MAACLPYLLLMAQCDPAGFETLRADLIEDCIRHSSKRNQRRLRGLQFVIEARRRVARSPMAAVLEIQAMMYESLFGLHQALMGGSRTGNSPALTRARVLPFRRHPSPGD</sequence>
<organism evidence="1 2">
    <name type="scientific">Marinobacter halodurans</name>
    <dbReference type="NCBI Taxonomy" id="2528979"/>
    <lineage>
        <taxon>Bacteria</taxon>
        <taxon>Pseudomonadati</taxon>
        <taxon>Pseudomonadota</taxon>
        <taxon>Gammaproteobacteria</taxon>
        <taxon>Pseudomonadales</taxon>
        <taxon>Marinobacteraceae</taxon>
        <taxon>Marinobacter</taxon>
    </lineage>
</organism>
<evidence type="ECO:0000313" key="2">
    <source>
        <dbReference type="Proteomes" id="UP000313645"/>
    </source>
</evidence>
<gene>
    <name evidence="1" type="ORF">EZI54_17450</name>
</gene>
<evidence type="ECO:0000313" key="1">
    <source>
        <dbReference type="EMBL" id="TBW51305.1"/>
    </source>
</evidence>
<proteinExistence type="predicted"/>
<accession>A0ABY1ZGP2</accession>
<dbReference type="EMBL" id="SJDL01000031">
    <property type="protein sequence ID" value="TBW51305.1"/>
    <property type="molecule type" value="Genomic_DNA"/>
</dbReference>
<dbReference type="InterPro" id="IPR021482">
    <property type="entry name" value="DUF3135"/>
</dbReference>
<dbReference type="Proteomes" id="UP000313645">
    <property type="component" value="Unassembled WGS sequence"/>
</dbReference>
<comment type="caution">
    <text evidence="1">The sequence shown here is derived from an EMBL/GenBank/DDBJ whole genome shotgun (WGS) entry which is preliminary data.</text>
</comment>
<reference evidence="1 2" key="1">
    <citation type="submission" date="2019-02" db="EMBL/GenBank/DDBJ databases">
        <title>Marinobacter halodurans sp. nov., a marine bacterium isolated from sea tidal flat.</title>
        <authorList>
            <person name="Yoo Y."/>
            <person name="Lee D.W."/>
            <person name="Kim B.S."/>
            <person name="Kim J.-J."/>
        </authorList>
    </citation>
    <scope>NUCLEOTIDE SEQUENCE [LARGE SCALE GENOMIC DNA]</scope>
    <source>
        <strain evidence="1 2">YJ-S3-2</strain>
    </source>
</reference>
<protein>
    <submittedName>
        <fullName evidence="1">DUF3135 domain-containing protein</fullName>
    </submittedName>
</protein>
<name>A0ABY1ZGP2_9GAMM</name>
<dbReference type="Pfam" id="PF11333">
    <property type="entry name" value="DUF3135"/>
    <property type="match status" value="1"/>
</dbReference>
<keyword evidence="2" id="KW-1185">Reference proteome</keyword>